<evidence type="ECO:0000313" key="3">
    <source>
        <dbReference type="EMBL" id="MBB5954511.1"/>
    </source>
</evidence>
<protein>
    <recommendedName>
        <fullName evidence="2">GmrSD restriction endonucleases C-terminal domain-containing protein</fullName>
    </recommendedName>
</protein>
<keyword evidence="1" id="KW-0732">Signal</keyword>
<dbReference type="EMBL" id="JACHJN010000002">
    <property type="protein sequence ID" value="MBB5954511.1"/>
    <property type="molecule type" value="Genomic_DNA"/>
</dbReference>
<feature type="chain" id="PRO_5039501281" description="GmrSD restriction endonucleases C-terminal domain-containing protein" evidence="1">
    <location>
        <begin position="31"/>
        <end position="212"/>
    </location>
</feature>
<organism evidence="3 4">
    <name type="scientific">Saccharothrix tamanrassetensis</name>
    <dbReference type="NCBI Taxonomy" id="1051531"/>
    <lineage>
        <taxon>Bacteria</taxon>
        <taxon>Bacillati</taxon>
        <taxon>Actinomycetota</taxon>
        <taxon>Actinomycetes</taxon>
        <taxon>Pseudonocardiales</taxon>
        <taxon>Pseudonocardiaceae</taxon>
        <taxon>Saccharothrix</taxon>
    </lineage>
</organism>
<evidence type="ECO:0000256" key="1">
    <source>
        <dbReference type="SAM" id="SignalP"/>
    </source>
</evidence>
<reference evidence="3 4" key="1">
    <citation type="submission" date="2020-08" db="EMBL/GenBank/DDBJ databases">
        <title>Genomic Encyclopedia of Type Strains, Phase III (KMG-III): the genomes of soil and plant-associated and newly described type strains.</title>
        <authorList>
            <person name="Whitman W."/>
        </authorList>
    </citation>
    <scope>NUCLEOTIDE SEQUENCE [LARGE SCALE GENOMIC DNA]</scope>
    <source>
        <strain evidence="3 4">CECT 8640</strain>
    </source>
</reference>
<dbReference type="RefSeq" id="WP_184688855.1">
    <property type="nucleotide sequence ID" value="NZ_JACHJN010000002.1"/>
</dbReference>
<dbReference type="AlphaFoldDB" id="A0A841CBC3"/>
<feature type="domain" description="GmrSD restriction endonucleases C-terminal" evidence="2">
    <location>
        <begin position="100"/>
        <end position="205"/>
    </location>
</feature>
<dbReference type="InterPro" id="IPR011089">
    <property type="entry name" value="GmrSD_C"/>
</dbReference>
<proteinExistence type="predicted"/>
<gene>
    <name evidence="3" type="ORF">FHS29_001081</name>
</gene>
<dbReference type="PANTHER" id="PTHR24094:SF15">
    <property type="entry name" value="AMP-DEPENDENT SYNTHETASE_LIGASE DOMAIN-CONTAINING PROTEIN-RELATED"/>
    <property type="match status" value="1"/>
</dbReference>
<dbReference type="PANTHER" id="PTHR24094">
    <property type="entry name" value="SECRETED PROTEIN"/>
    <property type="match status" value="1"/>
</dbReference>
<accession>A0A841CBC3</accession>
<dbReference type="Pfam" id="PF07510">
    <property type="entry name" value="GmrSD_C"/>
    <property type="match status" value="1"/>
</dbReference>
<evidence type="ECO:0000313" key="4">
    <source>
        <dbReference type="Proteomes" id="UP000547510"/>
    </source>
</evidence>
<feature type="signal peptide" evidence="1">
    <location>
        <begin position="1"/>
        <end position="30"/>
    </location>
</feature>
<dbReference type="Proteomes" id="UP000547510">
    <property type="component" value="Unassembled WGS sequence"/>
</dbReference>
<evidence type="ECO:0000259" key="2">
    <source>
        <dbReference type="Pfam" id="PF07510"/>
    </source>
</evidence>
<sequence>MSMVNKAARFPIPLLLAGALTLGLATPAVATPPGIPSAATANSELASLTVAAEGSMTGYSREQFPHWTTVSGACNTRETVLKRDGTNVVTDSACAATSGRWYSPYDGATWSAASDVDIDHVVPLAEAWRSGAASWATSRRQSFANDLAGPQLIAVTDNVNQAKGDQDPAQWKPPLTSYWCTYAKMWVHTKYRWGLKVNSTEKTALQSMLGRC</sequence>
<name>A0A841CBC3_9PSEU</name>
<keyword evidence="4" id="KW-1185">Reference proteome</keyword>
<comment type="caution">
    <text evidence="3">The sequence shown here is derived from an EMBL/GenBank/DDBJ whole genome shotgun (WGS) entry which is preliminary data.</text>
</comment>